<sequence>MRKYITITFIIVSFLFTLLVVQTINIQSYIYAQSLDKDQSWIIKWIDEKDEQLLLKSEVIADYTDFNISVLRPHDNENIHIWLSSLNRSSYIEYYQENHIVQVSSLPNDEFVSQQSYLSNIGAIEAWDIANENTSIKIAIVDTGIDLQHPDLIDNLVDGVNILDGSALPQDDHGHGTNVAGIVAASGNNVIGISGILWNTQIMPIKALDEQGEGNETDLGEGIQYAVENGAKIVVLSLGLHSASPYLQEIVQYAEDNGVLIVAASGNDGLQSIQYPAAYPTVLAVGGLLNDKTIPEKSNFGQEIDVVASWKVYTTGLDGSYTYNVGTSMAAPQVAAAAALIWSQNPELEPSQIRNLIRQTAEDVHDTGWDEHSGYGLLRIDSALIEPAIEDIYEDNNSKDEAKPLQMDAMMSGVLTDENDEDWFYLKSLYDGSLKIEFEFDSTSISEDDMKDVELVYHNNEETLVYNLLEDINLSVKKDQIGYIQLRYKDQTDFNYLPYEFITQFFIEADLFEDNDSQDKAYDLTGTKEKILGTFHQVNDKDWYVFEVVQEGNLTIELSTDTNRMDLQLILQKPDGTDPLSIDRGNTGETEYYHSSVLPGKYYLQVQNYAEDGMDSLPVIGNYHLQVTYLPTFVDTNEPNDKAYQTTKINLNTEHNGVFDHGTDEDWFSFRINETSDINIDLDQLPQNRNVTLSVLNSMQNLVFLTTNEGKTSINKQLEGLAAGTYYVKLVSDQAFEHQMYSLQVTEKSIDTIFSDIETHWAKEEIKELWDLGIVNGVDGRFLPNENITRAEAITMVVRAMELDGVGPTSSPFKDLSNQYWAYKPILLASEAGLINGYTDGTFAPNNNLSRVEAAKIIANALGKEGVEGDTPFNDIPEGYWAAEILTQLKLDGIINGYNDGTFRPDNQTSRAEFATLIYNLLLE</sequence>
<dbReference type="InterPro" id="IPR051048">
    <property type="entry name" value="Peptidase_S8/S53_subtilisin"/>
</dbReference>
<dbReference type="Gene3D" id="3.40.50.200">
    <property type="entry name" value="Peptidase S8/S53 domain"/>
    <property type="match status" value="1"/>
</dbReference>
<dbReference type="InterPro" id="IPR022398">
    <property type="entry name" value="Peptidase_S8_His-AS"/>
</dbReference>
<dbReference type="PROSITE" id="PS00137">
    <property type="entry name" value="SUBTILASE_HIS"/>
    <property type="match status" value="1"/>
</dbReference>
<dbReference type="PROSITE" id="PS51892">
    <property type="entry name" value="SUBTILASE"/>
    <property type="match status" value="1"/>
</dbReference>
<dbReference type="AlphaFoldDB" id="A0A6N9Q6Y3"/>
<dbReference type="PANTHER" id="PTHR43399:SF4">
    <property type="entry name" value="CELL WALL-ASSOCIATED PROTEASE"/>
    <property type="match status" value="1"/>
</dbReference>
<evidence type="ECO:0000256" key="5">
    <source>
        <dbReference type="PROSITE-ProRule" id="PRU01240"/>
    </source>
</evidence>
<gene>
    <name evidence="8" type="ORF">ERL59_16780</name>
</gene>
<keyword evidence="9" id="KW-1185">Reference proteome</keyword>
<protein>
    <submittedName>
        <fullName evidence="8">Peptidase S8</fullName>
    </submittedName>
</protein>
<dbReference type="GO" id="GO:0006508">
    <property type="term" value="P:proteolysis"/>
    <property type="evidence" value="ECO:0007669"/>
    <property type="project" value="UniProtKB-KW"/>
</dbReference>
<dbReference type="Proteomes" id="UP000448943">
    <property type="component" value="Unassembled WGS sequence"/>
</dbReference>
<dbReference type="Pfam" id="PF00082">
    <property type="entry name" value="Peptidase_S8"/>
    <property type="match status" value="1"/>
</dbReference>
<comment type="caution">
    <text evidence="8">The sequence shown here is derived from an EMBL/GenBank/DDBJ whole genome shotgun (WGS) entry which is preliminary data.</text>
</comment>
<evidence type="ECO:0000313" key="9">
    <source>
        <dbReference type="Proteomes" id="UP000448943"/>
    </source>
</evidence>
<dbReference type="InterPro" id="IPR036852">
    <property type="entry name" value="Peptidase_S8/S53_dom_sf"/>
</dbReference>
<evidence type="ECO:0000256" key="3">
    <source>
        <dbReference type="ARBA" id="ARBA00022801"/>
    </source>
</evidence>
<dbReference type="SUPFAM" id="SSF89260">
    <property type="entry name" value="Collagen-binding domain"/>
    <property type="match status" value="2"/>
</dbReference>
<dbReference type="InterPro" id="IPR015500">
    <property type="entry name" value="Peptidase_S8_subtilisin-rel"/>
</dbReference>
<organism evidence="8 9">
    <name type="scientific">Chengkuizengella marina</name>
    <dbReference type="NCBI Taxonomy" id="2507566"/>
    <lineage>
        <taxon>Bacteria</taxon>
        <taxon>Bacillati</taxon>
        <taxon>Bacillota</taxon>
        <taxon>Bacilli</taxon>
        <taxon>Bacillales</taxon>
        <taxon>Paenibacillaceae</taxon>
        <taxon>Chengkuizengella</taxon>
    </lineage>
</organism>
<feature type="domain" description="SLH" evidence="7">
    <location>
        <begin position="809"/>
        <end position="872"/>
    </location>
</feature>
<dbReference type="InterPro" id="IPR023828">
    <property type="entry name" value="Peptidase_S8_Ser-AS"/>
</dbReference>
<evidence type="ECO:0000259" key="7">
    <source>
        <dbReference type="PROSITE" id="PS51272"/>
    </source>
</evidence>
<dbReference type="PROSITE" id="PS00136">
    <property type="entry name" value="SUBTILASE_ASP"/>
    <property type="match status" value="1"/>
</dbReference>
<dbReference type="InterPro" id="IPR001119">
    <property type="entry name" value="SLH_dom"/>
</dbReference>
<dbReference type="PANTHER" id="PTHR43399">
    <property type="entry name" value="SUBTILISIN-RELATED"/>
    <property type="match status" value="1"/>
</dbReference>
<evidence type="ECO:0000256" key="2">
    <source>
        <dbReference type="ARBA" id="ARBA00022670"/>
    </source>
</evidence>
<dbReference type="PROSITE" id="PS00138">
    <property type="entry name" value="SUBTILASE_SER"/>
    <property type="match status" value="1"/>
</dbReference>
<evidence type="ECO:0000313" key="8">
    <source>
        <dbReference type="EMBL" id="NBI30607.1"/>
    </source>
</evidence>
<evidence type="ECO:0000256" key="1">
    <source>
        <dbReference type="ARBA" id="ARBA00011073"/>
    </source>
</evidence>
<reference evidence="8 9" key="1">
    <citation type="submission" date="2019-01" db="EMBL/GenBank/DDBJ databases">
        <title>Chengkuizengella sp. nov., isolated from deep-sea sediment of East Pacific Ocean.</title>
        <authorList>
            <person name="Yang J."/>
            <person name="Lai Q."/>
            <person name="Shao Z."/>
        </authorList>
    </citation>
    <scope>NUCLEOTIDE SEQUENCE [LARGE SCALE GENOMIC DNA]</scope>
    <source>
        <strain evidence="8 9">YPA3-1-1</strain>
    </source>
</reference>
<dbReference type="InterPro" id="IPR023827">
    <property type="entry name" value="Peptidase_S8_Asp-AS"/>
</dbReference>
<comment type="similarity">
    <text evidence="1 5 6">Belongs to the peptidase S8 family.</text>
</comment>
<keyword evidence="3 5" id="KW-0378">Hydrolase</keyword>
<dbReference type="PROSITE" id="PS51272">
    <property type="entry name" value="SLH"/>
    <property type="match status" value="3"/>
</dbReference>
<accession>A0A6N9Q6Y3</accession>
<dbReference type="Gene3D" id="2.60.120.380">
    <property type="match status" value="3"/>
</dbReference>
<dbReference type="PRINTS" id="PR00723">
    <property type="entry name" value="SUBTILISIN"/>
</dbReference>
<keyword evidence="2 5" id="KW-0645">Protease</keyword>
<feature type="active site" description="Charge relay system" evidence="5">
    <location>
        <position position="175"/>
    </location>
</feature>
<keyword evidence="4 5" id="KW-0720">Serine protease</keyword>
<dbReference type="GO" id="GO:0004252">
    <property type="term" value="F:serine-type endopeptidase activity"/>
    <property type="evidence" value="ECO:0007669"/>
    <property type="project" value="UniProtKB-UniRule"/>
</dbReference>
<proteinExistence type="inferred from homology"/>
<feature type="active site" description="Charge relay system" evidence="5">
    <location>
        <position position="328"/>
    </location>
</feature>
<feature type="domain" description="SLH" evidence="7">
    <location>
        <begin position="749"/>
        <end position="808"/>
    </location>
</feature>
<dbReference type="SUPFAM" id="SSF52743">
    <property type="entry name" value="Subtilisin-like"/>
    <property type="match status" value="1"/>
</dbReference>
<dbReference type="InterPro" id="IPR000209">
    <property type="entry name" value="Peptidase_S8/S53_dom"/>
</dbReference>
<dbReference type="OrthoDB" id="9798386at2"/>
<dbReference type="Pfam" id="PF00395">
    <property type="entry name" value="SLH"/>
    <property type="match status" value="3"/>
</dbReference>
<evidence type="ECO:0000256" key="4">
    <source>
        <dbReference type="ARBA" id="ARBA00022825"/>
    </source>
</evidence>
<name>A0A6N9Q6Y3_9BACL</name>
<dbReference type="RefSeq" id="WP_160647421.1">
    <property type="nucleotide sequence ID" value="NZ_SIJB01000035.1"/>
</dbReference>
<feature type="active site" description="Charge relay system" evidence="5">
    <location>
        <position position="142"/>
    </location>
</feature>
<evidence type="ECO:0000256" key="6">
    <source>
        <dbReference type="RuleBase" id="RU003355"/>
    </source>
</evidence>
<dbReference type="EMBL" id="SIJB01000035">
    <property type="protein sequence ID" value="NBI30607.1"/>
    <property type="molecule type" value="Genomic_DNA"/>
</dbReference>
<feature type="domain" description="SLH" evidence="7">
    <location>
        <begin position="873"/>
        <end position="924"/>
    </location>
</feature>